<keyword evidence="17" id="KW-1185">Reference proteome</keyword>
<feature type="domain" description="Gnk2-homologous" evidence="15">
    <location>
        <begin position="46"/>
        <end position="150"/>
    </location>
</feature>
<dbReference type="GO" id="GO:0042742">
    <property type="term" value="P:defense response to bacterium"/>
    <property type="evidence" value="ECO:0007669"/>
    <property type="project" value="TreeGrafter"/>
</dbReference>
<keyword evidence="5 14" id="KW-0732">Signal</keyword>
<evidence type="ECO:0000256" key="1">
    <source>
        <dbReference type="ARBA" id="ARBA00004167"/>
    </source>
</evidence>
<dbReference type="InterPro" id="IPR020635">
    <property type="entry name" value="Tyr_kinase_cat_dom"/>
</dbReference>
<dbReference type="InterPro" id="IPR038408">
    <property type="entry name" value="GNK2_sf"/>
</dbReference>
<feature type="domain" description="Gnk2-homologous" evidence="15">
    <location>
        <begin position="156"/>
        <end position="263"/>
    </location>
</feature>
<keyword evidence="4" id="KW-0812">Transmembrane</keyword>
<dbReference type="GO" id="GO:0005886">
    <property type="term" value="C:plasma membrane"/>
    <property type="evidence" value="ECO:0007669"/>
    <property type="project" value="TreeGrafter"/>
</dbReference>
<evidence type="ECO:0000256" key="13">
    <source>
        <dbReference type="SAM" id="MobiDB-lite"/>
    </source>
</evidence>
<keyword evidence="12" id="KW-0675">Receptor</keyword>
<accession>A0AA88RSM5</accession>
<evidence type="ECO:0000256" key="2">
    <source>
        <dbReference type="ARBA" id="ARBA00022527"/>
    </source>
</evidence>
<dbReference type="AlphaFoldDB" id="A0AA88RSM5"/>
<gene>
    <name evidence="16" type="ORF">RJ640_026749</name>
</gene>
<dbReference type="InterPro" id="IPR002902">
    <property type="entry name" value="GNK2"/>
</dbReference>
<evidence type="ECO:0000256" key="7">
    <source>
        <dbReference type="ARBA" id="ARBA00022741"/>
    </source>
</evidence>
<dbReference type="Gene3D" id="3.30.430.20">
    <property type="entry name" value="Gnk2 domain, C-X8-C-X2-C motif"/>
    <property type="match status" value="2"/>
</dbReference>
<evidence type="ECO:0000256" key="8">
    <source>
        <dbReference type="ARBA" id="ARBA00022777"/>
    </source>
</evidence>
<keyword evidence="6" id="KW-0677">Repeat</keyword>
<proteinExistence type="predicted"/>
<dbReference type="PANTHER" id="PTHR27002">
    <property type="entry name" value="RECEPTOR-LIKE SERINE/THREONINE-PROTEIN KINASE SD1-8"/>
    <property type="match status" value="1"/>
</dbReference>
<evidence type="ECO:0000313" key="16">
    <source>
        <dbReference type="EMBL" id="KAK2988521.1"/>
    </source>
</evidence>
<dbReference type="GO" id="GO:0005524">
    <property type="term" value="F:ATP binding"/>
    <property type="evidence" value="ECO:0007669"/>
    <property type="project" value="UniProtKB-KW"/>
</dbReference>
<reference evidence="16" key="1">
    <citation type="submission" date="2022-12" db="EMBL/GenBank/DDBJ databases">
        <title>Draft genome assemblies for two species of Escallonia (Escalloniales).</title>
        <authorList>
            <person name="Chanderbali A."/>
            <person name="Dervinis C."/>
            <person name="Anghel I."/>
            <person name="Soltis D."/>
            <person name="Soltis P."/>
            <person name="Zapata F."/>
        </authorList>
    </citation>
    <scope>NUCLEOTIDE SEQUENCE</scope>
    <source>
        <strain evidence="16">UCBG92.1500</strain>
        <tissue evidence="16">Leaf</tissue>
    </source>
</reference>
<organism evidence="16 17">
    <name type="scientific">Escallonia rubra</name>
    <dbReference type="NCBI Taxonomy" id="112253"/>
    <lineage>
        <taxon>Eukaryota</taxon>
        <taxon>Viridiplantae</taxon>
        <taxon>Streptophyta</taxon>
        <taxon>Embryophyta</taxon>
        <taxon>Tracheophyta</taxon>
        <taxon>Spermatophyta</taxon>
        <taxon>Magnoliopsida</taxon>
        <taxon>eudicotyledons</taxon>
        <taxon>Gunneridae</taxon>
        <taxon>Pentapetalae</taxon>
        <taxon>asterids</taxon>
        <taxon>campanulids</taxon>
        <taxon>Escalloniales</taxon>
        <taxon>Escalloniaceae</taxon>
        <taxon>Escallonia</taxon>
    </lineage>
</organism>
<evidence type="ECO:0000256" key="12">
    <source>
        <dbReference type="ARBA" id="ARBA00023170"/>
    </source>
</evidence>
<feature type="chain" id="PRO_5041652380" description="Gnk2-homologous domain-containing protein" evidence="14">
    <location>
        <begin position="42"/>
        <end position="534"/>
    </location>
</feature>
<evidence type="ECO:0000313" key="17">
    <source>
        <dbReference type="Proteomes" id="UP001187471"/>
    </source>
</evidence>
<dbReference type="PANTHER" id="PTHR27002:SF1073">
    <property type="entry name" value="CYSTEINE-RICH RECEPTOR-LIKE PROTEIN KINASE 29"/>
    <property type="match status" value="1"/>
</dbReference>
<dbReference type="EMBL" id="JAVXUO010000853">
    <property type="protein sequence ID" value="KAK2988521.1"/>
    <property type="molecule type" value="Genomic_DNA"/>
</dbReference>
<dbReference type="InterPro" id="IPR011009">
    <property type="entry name" value="Kinase-like_dom_sf"/>
</dbReference>
<dbReference type="Pfam" id="PF01657">
    <property type="entry name" value="Stress-antifung"/>
    <property type="match status" value="2"/>
</dbReference>
<dbReference type="SUPFAM" id="SSF56112">
    <property type="entry name" value="Protein kinase-like (PK-like)"/>
    <property type="match status" value="1"/>
</dbReference>
<dbReference type="GO" id="GO:0004674">
    <property type="term" value="F:protein serine/threonine kinase activity"/>
    <property type="evidence" value="ECO:0007669"/>
    <property type="project" value="UniProtKB-KW"/>
</dbReference>
<feature type="signal peptide" evidence="14">
    <location>
        <begin position="1"/>
        <end position="41"/>
    </location>
</feature>
<dbReference type="Gene3D" id="3.30.200.20">
    <property type="entry name" value="Phosphorylase Kinase, domain 1"/>
    <property type="match status" value="1"/>
</dbReference>
<keyword evidence="9" id="KW-0067">ATP-binding</keyword>
<dbReference type="Proteomes" id="UP001187471">
    <property type="component" value="Unassembled WGS sequence"/>
</dbReference>
<dbReference type="Gene3D" id="1.10.510.10">
    <property type="entry name" value="Transferase(Phosphotransferase) domain 1"/>
    <property type="match status" value="1"/>
</dbReference>
<dbReference type="SMART" id="SM00219">
    <property type="entry name" value="TyrKc"/>
    <property type="match status" value="1"/>
</dbReference>
<keyword evidence="8" id="KW-0418">Kinase</keyword>
<dbReference type="Pfam" id="PF07714">
    <property type="entry name" value="PK_Tyr_Ser-Thr"/>
    <property type="match status" value="2"/>
</dbReference>
<sequence>MFGSTPPPQSETTPFHPRSSGRQLFSSLCIILLHFVCLTNSQPYSFSRNLCINATGNFTTNSAYKTNLETLLSSLSSNRTTFPYGFYSSSVGQTPDAVNAIAYCRGDVEEDDCRRCVIDSSHNLTQSCPNKKEAIQWSDSCMLRYSSRSILGKVETGPPYVTCNANNYTDIDRFYDLLRNLLDKVRGEAAAGGPFRKFGTANATGPEFKRMYVLVQCTPDLTEAQCTVCLETAASYIQTYCYAKRGSVIFTPSCNLRHELYPFYKEEASVDVQPTTLKPPTGKDDNTTRTVIIIGRLQNGQEIAVKRLSKDSQQGELEFTNEVVLVAKLQHRNLVRLLGFSVERTERLLIYDGYMAPEYAMHGQFSVKSDVFSYGVLVLEIVSGKKNYCFRNGENVEDLLSYAWKHWQKGTAFDVIDPILAAGSNSIRDIMRYMHIGLLCVQENLAVRPTMASVILMLGSSSLSLKVPSEPAFFVHNSIIDPEMPQVWEDSSATNESNRSKKDEKLPLVGDLNSGTEESTQKINEDSISELYPR</sequence>
<evidence type="ECO:0000256" key="6">
    <source>
        <dbReference type="ARBA" id="ARBA00022737"/>
    </source>
</evidence>
<keyword evidence="7" id="KW-0547">Nucleotide-binding</keyword>
<evidence type="ECO:0000259" key="15">
    <source>
        <dbReference type="PROSITE" id="PS51473"/>
    </source>
</evidence>
<comment type="caution">
    <text evidence="16">The sequence shown here is derived from an EMBL/GenBank/DDBJ whole genome shotgun (WGS) entry which is preliminary data.</text>
</comment>
<evidence type="ECO:0000256" key="14">
    <source>
        <dbReference type="SAM" id="SignalP"/>
    </source>
</evidence>
<evidence type="ECO:0000256" key="11">
    <source>
        <dbReference type="ARBA" id="ARBA00023136"/>
    </source>
</evidence>
<dbReference type="CDD" id="cd23509">
    <property type="entry name" value="Gnk2-like"/>
    <property type="match status" value="2"/>
</dbReference>
<keyword evidence="11" id="KW-0472">Membrane</keyword>
<evidence type="ECO:0000256" key="5">
    <source>
        <dbReference type="ARBA" id="ARBA00022729"/>
    </source>
</evidence>
<evidence type="ECO:0000256" key="9">
    <source>
        <dbReference type="ARBA" id="ARBA00022840"/>
    </source>
</evidence>
<dbReference type="FunFam" id="3.30.430.20:FF:000003">
    <property type="entry name" value="Cysteine-rich RLK (RECEPTOR-like protein kinase) 10"/>
    <property type="match status" value="1"/>
</dbReference>
<dbReference type="PROSITE" id="PS51473">
    <property type="entry name" value="GNK2"/>
    <property type="match status" value="2"/>
</dbReference>
<keyword evidence="2" id="KW-0723">Serine/threonine-protein kinase</keyword>
<keyword evidence="3" id="KW-0808">Transferase</keyword>
<comment type="subcellular location">
    <subcellularLocation>
        <location evidence="1">Membrane</location>
        <topology evidence="1">Single-pass membrane protein</topology>
    </subcellularLocation>
</comment>
<keyword evidence="10" id="KW-1133">Transmembrane helix</keyword>
<evidence type="ECO:0000256" key="3">
    <source>
        <dbReference type="ARBA" id="ARBA00022679"/>
    </source>
</evidence>
<dbReference type="InterPro" id="IPR001245">
    <property type="entry name" value="Ser-Thr/Tyr_kinase_cat_dom"/>
</dbReference>
<dbReference type="GO" id="GO:0004713">
    <property type="term" value="F:protein tyrosine kinase activity"/>
    <property type="evidence" value="ECO:0007669"/>
    <property type="project" value="InterPro"/>
</dbReference>
<dbReference type="FunFam" id="3.30.430.20:FF:000002">
    <property type="entry name" value="Cysteine-rich receptor-like protein kinase 10"/>
    <property type="match status" value="1"/>
</dbReference>
<name>A0AA88RSM5_9ASTE</name>
<evidence type="ECO:0000256" key="4">
    <source>
        <dbReference type="ARBA" id="ARBA00022692"/>
    </source>
</evidence>
<protein>
    <recommendedName>
        <fullName evidence="15">Gnk2-homologous domain-containing protein</fullName>
    </recommendedName>
</protein>
<evidence type="ECO:0000256" key="10">
    <source>
        <dbReference type="ARBA" id="ARBA00022989"/>
    </source>
</evidence>
<feature type="region of interest" description="Disordered" evidence="13">
    <location>
        <begin position="489"/>
        <end position="534"/>
    </location>
</feature>
<dbReference type="FunFam" id="3.30.200.20:FF:000924">
    <property type="entry name" value="Uncharacterized protein"/>
    <property type="match status" value="1"/>
</dbReference>